<evidence type="ECO:0000256" key="1">
    <source>
        <dbReference type="ARBA" id="ARBA00004514"/>
    </source>
</evidence>
<comment type="subcellular location">
    <subcellularLocation>
        <location evidence="1">Cytoplasm</location>
        <location evidence="1">Cytosol</location>
    </subcellularLocation>
</comment>
<evidence type="ECO:0000259" key="4">
    <source>
        <dbReference type="Pfam" id="PF16114"/>
    </source>
</evidence>
<dbReference type="EMBL" id="JAIVGD010000018">
    <property type="protein sequence ID" value="KAH0754198.1"/>
    <property type="molecule type" value="Genomic_DNA"/>
</dbReference>
<dbReference type="SUPFAM" id="SSF52210">
    <property type="entry name" value="Succinyl-CoA synthetase domains"/>
    <property type="match status" value="1"/>
</dbReference>
<dbReference type="InterPro" id="IPR016102">
    <property type="entry name" value="Succinyl-CoA_synth-like"/>
</dbReference>
<gene>
    <name evidence="5" type="ORF">KY290_024468</name>
</gene>
<dbReference type="Proteomes" id="UP000826656">
    <property type="component" value="Unassembled WGS sequence"/>
</dbReference>
<proteinExistence type="inferred from homology"/>
<evidence type="ECO:0000256" key="2">
    <source>
        <dbReference type="ARBA" id="ARBA00009182"/>
    </source>
</evidence>
<reference evidence="5 6" key="1">
    <citation type="journal article" date="2021" name="bioRxiv">
        <title>Chromosome-scale and haplotype-resolved genome assembly of a tetraploid potato cultivar.</title>
        <authorList>
            <person name="Sun H."/>
            <person name="Jiao W.-B."/>
            <person name="Krause K."/>
            <person name="Campoy J.A."/>
            <person name="Goel M."/>
            <person name="Folz-Donahue K."/>
            <person name="Kukat C."/>
            <person name="Huettel B."/>
            <person name="Schneeberger K."/>
        </authorList>
    </citation>
    <scope>NUCLEOTIDE SEQUENCE [LARGE SCALE GENOMIC DNA]</scope>
    <source>
        <strain evidence="5">SolTubOtavaFocal</strain>
        <tissue evidence="5">Leaves</tissue>
    </source>
</reference>
<comment type="caution">
    <text evidence="5">The sequence shown here is derived from an EMBL/GenBank/DDBJ whole genome shotgun (WGS) entry which is preliminary data.</text>
</comment>
<dbReference type="InterPro" id="IPR032263">
    <property type="entry name" value="Citrate-bd"/>
</dbReference>
<organism evidence="5 6">
    <name type="scientific">Solanum tuberosum</name>
    <name type="common">Potato</name>
    <dbReference type="NCBI Taxonomy" id="4113"/>
    <lineage>
        <taxon>Eukaryota</taxon>
        <taxon>Viridiplantae</taxon>
        <taxon>Streptophyta</taxon>
        <taxon>Embryophyta</taxon>
        <taxon>Tracheophyta</taxon>
        <taxon>Spermatophyta</taxon>
        <taxon>Magnoliopsida</taxon>
        <taxon>eudicotyledons</taxon>
        <taxon>Gunneridae</taxon>
        <taxon>Pentapetalae</taxon>
        <taxon>asterids</taxon>
        <taxon>lamiids</taxon>
        <taxon>Solanales</taxon>
        <taxon>Solanaceae</taxon>
        <taxon>Solanoideae</taxon>
        <taxon>Solaneae</taxon>
        <taxon>Solanum</taxon>
    </lineage>
</organism>
<evidence type="ECO:0000313" key="5">
    <source>
        <dbReference type="EMBL" id="KAH0754198.1"/>
    </source>
</evidence>
<feature type="domain" description="ATP-citrate synthase citrate-binding" evidence="4">
    <location>
        <begin position="22"/>
        <end position="101"/>
    </location>
</feature>
<comment type="subunit">
    <text evidence="3">Heterooctamer of 4 alpha and 4 beta chains.</text>
</comment>
<accession>A0ABQ7US05</accession>
<protein>
    <recommendedName>
        <fullName evidence="4">ATP-citrate synthase citrate-binding domain-containing protein</fullName>
    </recommendedName>
</protein>
<sequence length="103" mass="11188">MEWTTNTCSTIGNFKIPKAFRATKSFIPGLDEKTSTSLKFTVLNPMGRIWTMVAGGGASVIYADAVGDLGYASELGNYAEYSGAPNEEEVLQYARVVIDVRIN</sequence>
<keyword evidence="6" id="KW-1185">Reference proteome</keyword>
<name>A0ABQ7US05_SOLTU</name>
<evidence type="ECO:0000256" key="3">
    <source>
        <dbReference type="ARBA" id="ARBA00011412"/>
    </source>
</evidence>
<dbReference type="Pfam" id="PF16114">
    <property type="entry name" value="Citrate_bind"/>
    <property type="match status" value="1"/>
</dbReference>
<evidence type="ECO:0000313" key="6">
    <source>
        <dbReference type="Proteomes" id="UP000826656"/>
    </source>
</evidence>
<comment type="similarity">
    <text evidence="2">Belongs to the succinate/malate CoA ligase beta subunit family.</text>
</comment>
<dbReference type="Gene3D" id="3.40.50.261">
    <property type="entry name" value="Succinyl-CoA synthetase domains"/>
    <property type="match status" value="1"/>
</dbReference>